<sequence>MKNYFWLFCLFLCSCSTNPETYIAHVEGYWEIDEVTMADGSTKAYKFNETIDYISINDSLKGFRKKLKPGLNDTYYTSDDVEAIQLKMEANQLMIYYTTPYAKWSERVLEATPTHLKLINDSENVYLYKRYTPIKLDLE</sequence>
<dbReference type="PROSITE" id="PS51257">
    <property type="entry name" value="PROKAR_LIPOPROTEIN"/>
    <property type="match status" value="1"/>
</dbReference>
<dbReference type="EMBL" id="LT629774">
    <property type="protein sequence ID" value="SDS85730.1"/>
    <property type="molecule type" value="Genomic_DNA"/>
</dbReference>
<gene>
    <name evidence="2" type="ORF">SAMN04489797_2594</name>
</gene>
<dbReference type="InterPro" id="IPR024311">
    <property type="entry name" value="Lipocalin-like"/>
</dbReference>
<name>A0A1H1VMH0_9FLAO</name>
<evidence type="ECO:0000259" key="1">
    <source>
        <dbReference type="Pfam" id="PF13648"/>
    </source>
</evidence>
<reference evidence="2 3" key="1">
    <citation type="submission" date="2016-10" db="EMBL/GenBank/DDBJ databases">
        <authorList>
            <person name="Varghese N."/>
            <person name="Submissions S."/>
        </authorList>
    </citation>
    <scope>NUCLEOTIDE SEQUENCE [LARGE SCALE GENOMIC DNA]</scope>
    <source>
        <strain evidence="2 3">RHA_55</strain>
    </source>
</reference>
<dbReference type="STRING" id="1249933.SAMN04489797_2594"/>
<dbReference type="AlphaFoldDB" id="A0A1H1VMH0"/>
<evidence type="ECO:0000313" key="2">
    <source>
        <dbReference type="EMBL" id="SDS85730.1"/>
    </source>
</evidence>
<dbReference type="Pfam" id="PF13648">
    <property type="entry name" value="Lipocalin_4"/>
    <property type="match status" value="1"/>
</dbReference>
<dbReference type="Proteomes" id="UP000198963">
    <property type="component" value="Chromosome I"/>
</dbReference>
<proteinExistence type="predicted"/>
<organism evidence="2 3">
    <name type="scientific">Winogradskyella sediminis</name>
    <dbReference type="NCBI Taxonomy" id="1382466"/>
    <lineage>
        <taxon>Bacteria</taxon>
        <taxon>Pseudomonadati</taxon>
        <taxon>Bacteroidota</taxon>
        <taxon>Flavobacteriia</taxon>
        <taxon>Flavobacteriales</taxon>
        <taxon>Flavobacteriaceae</taxon>
        <taxon>Winogradskyella</taxon>
    </lineage>
</organism>
<evidence type="ECO:0000313" key="3">
    <source>
        <dbReference type="Proteomes" id="UP000198963"/>
    </source>
</evidence>
<protein>
    <recommendedName>
        <fullName evidence="1">Lipocalin-like domain-containing protein</fullName>
    </recommendedName>
</protein>
<dbReference type="RefSeq" id="WP_092447090.1">
    <property type="nucleotide sequence ID" value="NZ_JBLXAG010000011.1"/>
</dbReference>
<keyword evidence="3" id="KW-1185">Reference proteome</keyword>
<accession>A0A1H1VMH0</accession>
<feature type="domain" description="Lipocalin-like" evidence="1">
    <location>
        <begin position="27"/>
        <end position="118"/>
    </location>
</feature>